<evidence type="ECO:0000256" key="2">
    <source>
        <dbReference type="ARBA" id="ARBA00012400"/>
    </source>
</evidence>
<comment type="caution">
    <text evidence="6">The sequence shown here is derived from an EMBL/GenBank/DDBJ whole genome shotgun (WGS) entry which is preliminary data.</text>
</comment>
<dbReference type="PANTHER" id="PTHR35330">
    <property type="entry name" value="SIROHEME BIOSYNTHESIS PROTEIN MET8"/>
    <property type="match status" value="1"/>
</dbReference>
<organism evidence="6 7">
    <name type="scientific">Phycicoccus sonneratiae</name>
    <dbReference type="NCBI Taxonomy" id="2807628"/>
    <lineage>
        <taxon>Bacteria</taxon>
        <taxon>Bacillati</taxon>
        <taxon>Actinomycetota</taxon>
        <taxon>Actinomycetes</taxon>
        <taxon>Micrococcales</taxon>
        <taxon>Intrasporangiaceae</taxon>
        <taxon>Phycicoccus</taxon>
    </lineage>
</organism>
<sequence>MTPTPARRIARDRTRLLAFPRADRPAVVVGGGPVAARRAAALTRAHTPVVVFAPALCDDVFDLLAERLVTWENRWPTLEDLRAAWLVHAATGDAQLDARVCALASSARARVA</sequence>
<keyword evidence="5" id="KW-0627">Porphyrin biosynthesis</keyword>
<evidence type="ECO:0000313" key="6">
    <source>
        <dbReference type="EMBL" id="MBM6400486.1"/>
    </source>
</evidence>
<evidence type="ECO:0000313" key="7">
    <source>
        <dbReference type="Proteomes" id="UP001430172"/>
    </source>
</evidence>
<dbReference type="EC" id="1.3.1.76" evidence="2"/>
<evidence type="ECO:0000256" key="1">
    <source>
        <dbReference type="ARBA" id="ARBA00005010"/>
    </source>
</evidence>
<keyword evidence="7" id="KW-1185">Reference proteome</keyword>
<dbReference type="Gene3D" id="3.40.50.720">
    <property type="entry name" value="NAD(P)-binding Rossmann-like Domain"/>
    <property type="match status" value="1"/>
</dbReference>
<protein>
    <recommendedName>
        <fullName evidence="2">precorrin-2 dehydrogenase</fullName>
        <ecNumber evidence="2">1.3.1.76</ecNumber>
    </recommendedName>
</protein>
<evidence type="ECO:0000256" key="4">
    <source>
        <dbReference type="ARBA" id="ARBA00023027"/>
    </source>
</evidence>
<dbReference type="RefSeq" id="WP_204130941.1">
    <property type="nucleotide sequence ID" value="NZ_JAFDVD010000008.1"/>
</dbReference>
<name>A0ABS2CKS5_9MICO</name>
<dbReference type="PANTHER" id="PTHR35330:SF1">
    <property type="entry name" value="SIROHEME BIOSYNTHESIS PROTEIN MET8"/>
    <property type="match status" value="1"/>
</dbReference>
<comment type="pathway">
    <text evidence="1">Porphyrin-containing compound metabolism; siroheme biosynthesis; sirohydrochlorin from precorrin-2: step 1/1.</text>
</comment>
<dbReference type="InterPro" id="IPR028161">
    <property type="entry name" value="Met8-like"/>
</dbReference>
<dbReference type="Pfam" id="PF13241">
    <property type="entry name" value="NAD_binding_7"/>
    <property type="match status" value="1"/>
</dbReference>
<dbReference type="InterPro" id="IPR036291">
    <property type="entry name" value="NAD(P)-bd_dom_sf"/>
</dbReference>
<dbReference type="Proteomes" id="UP001430172">
    <property type="component" value="Unassembled WGS sequence"/>
</dbReference>
<proteinExistence type="predicted"/>
<accession>A0ABS2CKS5</accession>
<keyword evidence="4" id="KW-0520">NAD</keyword>
<keyword evidence="3" id="KW-0560">Oxidoreductase</keyword>
<evidence type="ECO:0000256" key="3">
    <source>
        <dbReference type="ARBA" id="ARBA00023002"/>
    </source>
</evidence>
<reference evidence="6" key="1">
    <citation type="submission" date="2021-02" db="EMBL/GenBank/DDBJ databases">
        <title>Phycicoccus sp. MQZ13P-5T, whole genome shotgun sequence.</title>
        <authorList>
            <person name="Tuo L."/>
        </authorList>
    </citation>
    <scope>NUCLEOTIDE SEQUENCE</scope>
    <source>
        <strain evidence="6">MQZ13P-5</strain>
    </source>
</reference>
<gene>
    <name evidence="6" type="ORF">JQN70_08825</name>
</gene>
<dbReference type="EMBL" id="JAFDVD010000008">
    <property type="protein sequence ID" value="MBM6400486.1"/>
    <property type="molecule type" value="Genomic_DNA"/>
</dbReference>
<dbReference type="SUPFAM" id="SSF51735">
    <property type="entry name" value="NAD(P)-binding Rossmann-fold domains"/>
    <property type="match status" value="1"/>
</dbReference>
<evidence type="ECO:0000256" key="5">
    <source>
        <dbReference type="ARBA" id="ARBA00023244"/>
    </source>
</evidence>